<dbReference type="EMBL" id="JBHSMZ010000014">
    <property type="protein sequence ID" value="MFC5550297.1"/>
    <property type="molecule type" value="Genomic_DNA"/>
</dbReference>
<protein>
    <submittedName>
        <fullName evidence="1">DUF4238 domain-containing protein</fullName>
    </submittedName>
</protein>
<keyword evidence="2" id="KW-1185">Reference proteome</keyword>
<reference evidence="2" key="1">
    <citation type="journal article" date="2019" name="Int. J. Syst. Evol. Microbiol.">
        <title>The Global Catalogue of Microorganisms (GCM) 10K type strain sequencing project: providing services to taxonomists for standard genome sequencing and annotation.</title>
        <authorList>
            <consortium name="The Broad Institute Genomics Platform"/>
            <consortium name="The Broad Institute Genome Sequencing Center for Infectious Disease"/>
            <person name="Wu L."/>
            <person name="Ma J."/>
        </authorList>
    </citation>
    <scope>NUCLEOTIDE SEQUENCE [LARGE SCALE GENOMIC DNA]</scope>
    <source>
        <strain evidence="2">CGMCC 4.5798</strain>
    </source>
</reference>
<evidence type="ECO:0000313" key="1">
    <source>
        <dbReference type="EMBL" id="MFC5550297.1"/>
    </source>
</evidence>
<proteinExistence type="predicted"/>
<dbReference type="InterPro" id="IPR025332">
    <property type="entry name" value="DUF4238"/>
</dbReference>
<evidence type="ECO:0000313" key="2">
    <source>
        <dbReference type="Proteomes" id="UP001596086"/>
    </source>
</evidence>
<dbReference type="RefSeq" id="WP_379772679.1">
    <property type="nucleotide sequence ID" value="NZ_JBHSMZ010000014.1"/>
</dbReference>
<comment type="caution">
    <text evidence="1">The sequence shown here is derived from an EMBL/GenBank/DDBJ whole genome shotgun (WGS) entry which is preliminary data.</text>
</comment>
<sequence length="329" mass="37039">MNKSNHVGGEKLARNHHWVPQCYLKGFAKSRSKNAKLYVTDKTRYTTFPTSPRNIAAARDFNRVEGAGVPPDHVESGYAKFESLVAPVLLKMAVSHEFGTAEELNLVLNLIALLSVRTPRMRENVRDFHERVARKMMALNVSTRERYEASFGRAVEEGYIERDELLGYEEMKDFVDRGQYTIDVSTTRHVANELELADKVLPLLAQRTWTLVRAGSDTGGFVTSDHPVGLQWIERKPRGFYSSPGFALPGTEVLFPVSHDLLMVGEFGGPGGILEANKKQVAFANAALIWHADRQVYARDEKFVYIRGERELRSGKDLVSDLRLQDGKS</sequence>
<accession>A0ABW0S4P4</accession>
<organism evidence="1 2">
    <name type="scientific">Massilia aerilata</name>
    <dbReference type="NCBI Taxonomy" id="453817"/>
    <lineage>
        <taxon>Bacteria</taxon>
        <taxon>Pseudomonadati</taxon>
        <taxon>Pseudomonadota</taxon>
        <taxon>Betaproteobacteria</taxon>
        <taxon>Burkholderiales</taxon>
        <taxon>Oxalobacteraceae</taxon>
        <taxon>Telluria group</taxon>
        <taxon>Massilia</taxon>
    </lineage>
</organism>
<gene>
    <name evidence="1" type="ORF">ACFPO9_17410</name>
</gene>
<dbReference type="Pfam" id="PF14022">
    <property type="entry name" value="DUF4238"/>
    <property type="match status" value="1"/>
</dbReference>
<name>A0ABW0S4P4_9BURK</name>
<dbReference type="Proteomes" id="UP001596086">
    <property type="component" value="Unassembled WGS sequence"/>
</dbReference>